<dbReference type="CDD" id="cd00483">
    <property type="entry name" value="HPPK"/>
    <property type="match status" value="1"/>
</dbReference>
<dbReference type="RefSeq" id="WP_189415083.1">
    <property type="nucleotide sequence ID" value="NZ_BMYZ01000001.1"/>
</dbReference>
<dbReference type="InterPro" id="IPR035907">
    <property type="entry name" value="Hppk_sf"/>
</dbReference>
<dbReference type="Gene3D" id="3.30.70.560">
    <property type="entry name" value="7,8-Dihydro-6-hydroxymethylpterin-pyrophosphokinase HPPK"/>
    <property type="match status" value="1"/>
</dbReference>
<evidence type="ECO:0000256" key="2">
    <source>
        <dbReference type="ARBA" id="ARBA00013253"/>
    </source>
</evidence>
<keyword evidence="3" id="KW-0808">Transferase</keyword>
<keyword evidence="5" id="KW-0418">Kinase</keyword>
<name>A0ABQ3AMX6_9GAMM</name>
<gene>
    <name evidence="9" type="ORF">GCM10011613_01280</name>
</gene>
<dbReference type="EMBL" id="BMYZ01000001">
    <property type="protein sequence ID" value="GGY61610.1"/>
    <property type="molecule type" value="Genomic_DNA"/>
</dbReference>
<protein>
    <recommendedName>
        <fullName evidence="2">2-amino-4-hydroxy-6-hydroxymethyldihydropteridine diphosphokinase</fullName>
        <ecNumber evidence="2">2.7.6.3</ecNumber>
    </recommendedName>
</protein>
<evidence type="ECO:0000256" key="5">
    <source>
        <dbReference type="ARBA" id="ARBA00022777"/>
    </source>
</evidence>
<evidence type="ECO:0000313" key="9">
    <source>
        <dbReference type="EMBL" id="GGY61610.1"/>
    </source>
</evidence>
<evidence type="ECO:0000256" key="7">
    <source>
        <dbReference type="ARBA" id="ARBA00022909"/>
    </source>
</evidence>
<keyword evidence="10" id="KW-1185">Reference proteome</keyword>
<evidence type="ECO:0000256" key="1">
    <source>
        <dbReference type="ARBA" id="ARBA00005051"/>
    </source>
</evidence>
<dbReference type="Pfam" id="PF01288">
    <property type="entry name" value="HPPK"/>
    <property type="match status" value="1"/>
</dbReference>
<dbReference type="InterPro" id="IPR000550">
    <property type="entry name" value="Hppk"/>
</dbReference>
<evidence type="ECO:0000256" key="4">
    <source>
        <dbReference type="ARBA" id="ARBA00022741"/>
    </source>
</evidence>
<dbReference type="NCBIfam" id="TIGR01498">
    <property type="entry name" value="folK"/>
    <property type="match status" value="1"/>
</dbReference>
<comment type="caution">
    <text evidence="9">The sequence shown here is derived from an EMBL/GenBank/DDBJ whole genome shotgun (WGS) entry which is preliminary data.</text>
</comment>
<keyword evidence="7" id="KW-0289">Folate biosynthesis</keyword>
<evidence type="ECO:0000256" key="3">
    <source>
        <dbReference type="ARBA" id="ARBA00022679"/>
    </source>
</evidence>
<feature type="domain" description="7,8-dihydro-6-hydroxymethylpterin-pyrophosphokinase" evidence="8">
    <location>
        <begin position="5"/>
        <end position="130"/>
    </location>
</feature>
<reference evidence="10" key="1">
    <citation type="journal article" date="2019" name="Int. J. Syst. Evol. Microbiol.">
        <title>The Global Catalogue of Microorganisms (GCM) 10K type strain sequencing project: providing services to taxonomists for standard genome sequencing and annotation.</title>
        <authorList>
            <consortium name="The Broad Institute Genomics Platform"/>
            <consortium name="The Broad Institute Genome Sequencing Center for Infectious Disease"/>
            <person name="Wu L."/>
            <person name="Ma J."/>
        </authorList>
    </citation>
    <scope>NUCLEOTIDE SEQUENCE [LARGE SCALE GENOMIC DNA]</scope>
    <source>
        <strain evidence="10">KCTC 32239</strain>
    </source>
</reference>
<dbReference type="EC" id="2.7.6.3" evidence="2"/>
<organism evidence="9 10">
    <name type="scientific">Cellvibrio zantedeschiae</name>
    <dbReference type="NCBI Taxonomy" id="1237077"/>
    <lineage>
        <taxon>Bacteria</taxon>
        <taxon>Pseudomonadati</taxon>
        <taxon>Pseudomonadota</taxon>
        <taxon>Gammaproteobacteria</taxon>
        <taxon>Cellvibrionales</taxon>
        <taxon>Cellvibrionaceae</taxon>
        <taxon>Cellvibrio</taxon>
    </lineage>
</organism>
<comment type="pathway">
    <text evidence="1">Cofactor biosynthesis; tetrahydrofolate biosynthesis; 2-amino-4-hydroxy-6-hydroxymethyl-7,8-dihydropteridine diphosphate from 7,8-dihydroneopterin triphosphate: step 4/4.</text>
</comment>
<sequence length="162" mass="17937">MTHVFLGLGSNLEREKNIRAGLAALESLFGELVLSKVYESESVGFKGSHFYNMVVSLKTDLSIACLSEALKKIEDDHGRVRTGPKYSPRTLDIDILTYGDFVGVEAGIELPRAEITQNAFVLLPLSEIAPQKLHPQLKKSYADLWQAYDQGCQALWPISLPS</sequence>
<dbReference type="PANTHER" id="PTHR43071:SF2">
    <property type="entry name" value="2-AMINO-4-HYDROXY-6-HYDROXYMETHYLDIHYDROPTERIDINE PYROPHOSPHOKINASE"/>
    <property type="match status" value="1"/>
</dbReference>
<dbReference type="Proteomes" id="UP000619761">
    <property type="component" value="Unassembled WGS sequence"/>
</dbReference>
<dbReference type="SUPFAM" id="SSF55083">
    <property type="entry name" value="6-hydroxymethyl-7,8-dihydropterin pyrophosphokinase, HPPK"/>
    <property type="match status" value="1"/>
</dbReference>
<keyword evidence="6" id="KW-0067">ATP-binding</keyword>
<proteinExistence type="predicted"/>
<dbReference type="PANTHER" id="PTHR43071">
    <property type="entry name" value="2-AMINO-4-HYDROXY-6-HYDROXYMETHYLDIHYDROPTERIDINE PYROPHOSPHOKINASE"/>
    <property type="match status" value="1"/>
</dbReference>
<keyword evidence="4" id="KW-0547">Nucleotide-binding</keyword>
<evidence type="ECO:0000256" key="6">
    <source>
        <dbReference type="ARBA" id="ARBA00022840"/>
    </source>
</evidence>
<evidence type="ECO:0000259" key="8">
    <source>
        <dbReference type="Pfam" id="PF01288"/>
    </source>
</evidence>
<evidence type="ECO:0000313" key="10">
    <source>
        <dbReference type="Proteomes" id="UP000619761"/>
    </source>
</evidence>
<accession>A0ABQ3AMX6</accession>